<evidence type="ECO:0000313" key="2">
    <source>
        <dbReference type="RefSeq" id="XP_011495282.1"/>
    </source>
</evidence>
<dbReference type="AlphaFoldDB" id="A0AAJ6YCL3"/>
<dbReference type="RefSeq" id="XP_011495283.1">
    <property type="nucleotide sequence ID" value="XM_011496981.1"/>
</dbReference>
<name>A0AAJ6YCL3_9HYME</name>
<gene>
    <name evidence="2 3" type="primary">LOC105360167</name>
</gene>
<keyword evidence="1" id="KW-1185">Reference proteome</keyword>
<accession>A0AAJ6YCL3</accession>
<dbReference type="Proteomes" id="UP000695007">
    <property type="component" value="Unplaced"/>
</dbReference>
<evidence type="ECO:0000313" key="1">
    <source>
        <dbReference type="Proteomes" id="UP000695007"/>
    </source>
</evidence>
<dbReference type="KEGG" id="csol:105360167"/>
<dbReference type="GeneID" id="105360167"/>
<dbReference type="SUPFAM" id="SSF52467">
    <property type="entry name" value="DHS-like NAD/FAD-binding domain"/>
    <property type="match status" value="1"/>
</dbReference>
<dbReference type="InterPro" id="IPR029035">
    <property type="entry name" value="DHS-like_NAD/FAD-binding_dom"/>
</dbReference>
<dbReference type="Gene3D" id="3.40.50.1220">
    <property type="entry name" value="TPP-binding domain"/>
    <property type="match status" value="1"/>
</dbReference>
<sequence length="995" mass="114254">MVSAMQGTIITKAVTSVHSQTSTIQNNFQSDAVQDLSINDYLKSESCLITMHKSNVISMQHDQDCCSWLSDFNKAICQLTACTDYQRFKQLLIIYAKNVSNDAAAWNSKLSKLAALKKHISNSLLYYHFHWYDCKERVSDHYFYLQSMSDILLIYVNLELRFFKKSSASVNKFTNMLLNILYIYLGNSEEHIFKVLLKSELATKHNNKICSPIFEKCFSNALVNKSQLTTVTFVRYVLALKMWKLISDDQEEIKKINNFALKIIGSTMPSLCFDSLDFFPQPPKKCINKIIWYLQTKSFNLTTTIQNFLEYEENLHGSISSSDTNKIEKNKSCFHLQVNENISLENVNKCAKLHNQYFKMKKKLEPGKITFIDLTEEDDQKSEEKTIKIKQNLEWLKVIKKKKNVLKYSKYNHKVEIADSTDSYESPVNKVALINLPISDNEVTESYKFDIVDSSCESCDNTGNDLSILNNSNDMFENSDITKDKRNPNIETNRICSITSDLFDDYICDMLINSSLLNNVESTHLSETKLLASDLSTDSSKEFVPTLLDFNLNGIDSLSNDFSYSNIEAIDPCLTRKNFKETCTSSESDRPYNSSFRKDTLLMTFRDNKNQLLTELTDFGLYEVDDKDSSILNDETLITSTDISSNPFILELNSDIAITDFSKSSLLDEYSFISDGKEYPLSSIDIKHWKKKILKTSGTSKKGKEKIVLQESLNEDLEGFKIPQEKKKNKLRHRRKRSAAALKIKEPPAQKMKIPELLILDDESESISWLNESKLEDDILSTTNVPAKESSDKLTSKFLKQKISSFQNLADCIKNNNVNKIITLFDSGSSILKKLTSKQMKPSSSHYFIRLLNEKGFLLRHYTEDKGELERLAGITPEKCVALLEKDVVPESLYFQVNYDFSQANLLIFFINNLSSISKWLNEKCPRLFIIQETTVEIESMFIADYLNLIPKPSKDLQFDSNIKLEVIRAETHDKGCQLLAEKLGWSKELKKYDM</sequence>
<evidence type="ECO:0000313" key="3">
    <source>
        <dbReference type="RefSeq" id="XP_011495283.1"/>
    </source>
</evidence>
<organism evidence="1 3">
    <name type="scientific">Ceratosolen solmsi marchali</name>
    <dbReference type="NCBI Taxonomy" id="326594"/>
    <lineage>
        <taxon>Eukaryota</taxon>
        <taxon>Metazoa</taxon>
        <taxon>Ecdysozoa</taxon>
        <taxon>Arthropoda</taxon>
        <taxon>Hexapoda</taxon>
        <taxon>Insecta</taxon>
        <taxon>Pterygota</taxon>
        <taxon>Neoptera</taxon>
        <taxon>Endopterygota</taxon>
        <taxon>Hymenoptera</taxon>
        <taxon>Apocrita</taxon>
        <taxon>Proctotrupomorpha</taxon>
        <taxon>Chalcidoidea</taxon>
        <taxon>Agaonidae</taxon>
        <taxon>Agaoninae</taxon>
        <taxon>Ceratosolen</taxon>
    </lineage>
</organism>
<dbReference type="RefSeq" id="XP_011495282.1">
    <property type="nucleotide sequence ID" value="XM_011496980.1"/>
</dbReference>
<proteinExistence type="predicted"/>
<reference evidence="2 3" key="1">
    <citation type="submission" date="2025-04" db="UniProtKB">
        <authorList>
            <consortium name="RefSeq"/>
        </authorList>
    </citation>
    <scope>IDENTIFICATION</scope>
</reference>
<protein>
    <submittedName>
        <fullName evidence="2 3">Uncharacterized protein LOC105360167</fullName>
    </submittedName>
</protein>